<reference evidence="2 3" key="1">
    <citation type="submission" date="2016-10" db="EMBL/GenBank/DDBJ databases">
        <authorList>
            <person name="de Groot N.N."/>
        </authorList>
    </citation>
    <scope>NUCLEOTIDE SEQUENCE [LARGE SCALE GENOMIC DNA]</scope>
    <source>
        <strain evidence="2 3">DSM 6059</strain>
    </source>
</reference>
<evidence type="ECO:0008006" key="4">
    <source>
        <dbReference type="Google" id="ProtNLM"/>
    </source>
</evidence>
<sequence length="167" mass="18977">MNIFKNATNYSLTTLLCITASSAFADFNFKGEGTLSYPTGITKPLNFGFAWNEKEQKFTIGKKSYSMEQVPDSYSIALAINKNEKTVWIQEFTKGFFEQFDWTIGGHRIQLKKEQFKNNVLGNYVLILDDNQYFFTSRAASLNIHFNNSGIKSISIDGVTKDFGTKK</sequence>
<evidence type="ECO:0000313" key="3">
    <source>
        <dbReference type="Proteomes" id="UP000198862"/>
    </source>
</evidence>
<evidence type="ECO:0000313" key="2">
    <source>
        <dbReference type="EMBL" id="SFD24376.1"/>
    </source>
</evidence>
<dbReference type="STRING" id="1123010.SAMN02745724_03972"/>
<keyword evidence="1" id="KW-0732">Signal</keyword>
<name>A0A1I1QQH6_9GAMM</name>
<proteinExistence type="predicted"/>
<dbReference type="OrthoDB" id="6240445at2"/>
<evidence type="ECO:0000256" key="1">
    <source>
        <dbReference type="SAM" id="SignalP"/>
    </source>
</evidence>
<organism evidence="2 3">
    <name type="scientific">Pseudoalteromonas denitrificans DSM 6059</name>
    <dbReference type="NCBI Taxonomy" id="1123010"/>
    <lineage>
        <taxon>Bacteria</taxon>
        <taxon>Pseudomonadati</taxon>
        <taxon>Pseudomonadota</taxon>
        <taxon>Gammaproteobacteria</taxon>
        <taxon>Alteromonadales</taxon>
        <taxon>Pseudoalteromonadaceae</taxon>
        <taxon>Pseudoalteromonas</taxon>
    </lineage>
</organism>
<feature type="chain" id="PRO_5011778561" description="Secreted protein" evidence="1">
    <location>
        <begin position="26"/>
        <end position="167"/>
    </location>
</feature>
<gene>
    <name evidence="2" type="ORF">SAMN02745724_03972</name>
</gene>
<dbReference type="EMBL" id="FOLO01000043">
    <property type="protein sequence ID" value="SFD24376.1"/>
    <property type="molecule type" value="Genomic_DNA"/>
</dbReference>
<dbReference type="RefSeq" id="WP_091988714.1">
    <property type="nucleotide sequence ID" value="NZ_FOLO01000043.1"/>
</dbReference>
<feature type="signal peptide" evidence="1">
    <location>
        <begin position="1"/>
        <end position="25"/>
    </location>
</feature>
<dbReference type="AlphaFoldDB" id="A0A1I1QQH6"/>
<keyword evidence="3" id="KW-1185">Reference proteome</keyword>
<dbReference type="Proteomes" id="UP000198862">
    <property type="component" value="Unassembled WGS sequence"/>
</dbReference>
<accession>A0A1I1QQH6</accession>
<protein>
    <recommendedName>
        <fullName evidence="4">Secreted protein</fullName>
    </recommendedName>
</protein>